<sequence>MKNRVFSQLGRRTFLISFLCGTFLLLSFLLTRLDFLLITGFYYVIGAAIINLLILLYELIEYANNASENKNSGNAVLLLLVNIPVAIVYFFIVCESL</sequence>
<feature type="transmembrane region" description="Helical" evidence="1">
    <location>
        <begin position="36"/>
        <end position="60"/>
    </location>
</feature>
<evidence type="ECO:0000313" key="3">
    <source>
        <dbReference type="Proteomes" id="UP001184861"/>
    </source>
</evidence>
<name>A0AAE3YEU5_9FLAO</name>
<reference evidence="2" key="1">
    <citation type="submission" date="2023-07" db="EMBL/GenBank/DDBJ databases">
        <title>Sorghum-associated microbial communities from plants grown in Nebraska, USA.</title>
        <authorList>
            <person name="Schachtman D."/>
        </authorList>
    </citation>
    <scope>NUCLEOTIDE SEQUENCE</scope>
    <source>
        <strain evidence="2">DS2360</strain>
    </source>
</reference>
<organism evidence="2 3">
    <name type="scientific">Chryseobacterium rhizosphaerae</name>
    <dbReference type="NCBI Taxonomy" id="395937"/>
    <lineage>
        <taxon>Bacteria</taxon>
        <taxon>Pseudomonadati</taxon>
        <taxon>Bacteroidota</taxon>
        <taxon>Flavobacteriia</taxon>
        <taxon>Flavobacteriales</taxon>
        <taxon>Weeksellaceae</taxon>
        <taxon>Chryseobacterium group</taxon>
        <taxon>Chryseobacterium</taxon>
    </lineage>
</organism>
<dbReference type="EMBL" id="JAVDQY010000008">
    <property type="protein sequence ID" value="MDR6529147.1"/>
    <property type="molecule type" value="Genomic_DNA"/>
</dbReference>
<dbReference type="Proteomes" id="UP001184861">
    <property type="component" value="Unassembled WGS sequence"/>
</dbReference>
<feature type="transmembrane region" description="Helical" evidence="1">
    <location>
        <begin position="72"/>
        <end position="92"/>
    </location>
</feature>
<gene>
    <name evidence="2" type="ORF">J2787_004590</name>
</gene>
<comment type="caution">
    <text evidence="2">The sequence shown here is derived from an EMBL/GenBank/DDBJ whole genome shotgun (WGS) entry which is preliminary data.</text>
</comment>
<evidence type="ECO:0000313" key="2">
    <source>
        <dbReference type="EMBL" id="MDR6529147.1"/>
    </source>
</evidence>
<dbReference type="RefSeq" id="WP_202271661.1">
    <property type="nucleotide sequence ID" value="NZ_JAVDQY010000008.1"/>
</dbReference>
<protein>
    <submittedName>
        <fullName evidence="2">Metal-binding protein</fullName>
    </submittedName>
</protein>
<keyword evidence="1" id="KW-1133">Transmembrane helix</keyword>
<evidence type="ECO:0000256" key="1">
    <source>
        <dbReference type="SAM" id="Phobius"/>
    </source>
</evidence>
<dbReference type="AlphaFoldDB" id="A0AAE3YEU5"/>
<keyword evidence="1" id="KW-0472">Membrane</keyword>
<proteinExistence type="predicted"/>
<feature type="transmembrane region" description="Helical" evidence="1">
    <location>
        <begin position="12"/>
        <end position="30"/>
    </location>
</feature>
<keyword evidence="1" id="KW-0812">Transmembrane</keyword>
<accession>A0AAE3YEU5</accession>